<reference evidence="3 4" key="1">
    <citation type="journal article" date="1998" name="Science">
        <title>Genome sequence of the nematode C. elegans: a platform for investigating biology.</title>
        <authorList>
            <consortium name="The C. elegans sequencing consortium"/>
            <person name="Sulson J.E."/>
            <person name="Waterston R."/>
        </authorList>
    </citation>
    <scope>NUCLEOTIDE SEQUENCE [LARGE SCALE GENOMIC DNA]</scope>
    <source>
        <strain evidence="3 4">Bristol N2</strain>
    </source>
</reference>
<evidence type="ECO:0000256" key="1">
    <source>
        <dbReference type="SAM" id="Phobius"/>
    </source>
</evidence>
<keyword evidence="1" id="KW-1133">Transmembrane helix</keyword>
<dbReference type="Proteomes" id="UP000001940">
    <property type="component" value="Chromosome IV"/>
</dbReference>
<evidence type="ECO:0000313" key="5">
    <source>
        <dbReference type="WormBase" id="T06A10.106"/>
    </source>
</evidence>
<feature type="transmembrane region" description="Helical" evidence="1">
    <location>
        <begin position="29"/>
        <end position="56"/>
    </location>
</feature>
<keyword evidence="4" id="KW-1185">Reference proteome</keyword>
<dbReference type="AGR" id="WB:WBGene00219547"/>
<keyword evidence="1" id="KW-0472">Membrane</keyword>
<protein>
    <submittedName>
        <fullName evidence="3">Sodium:proton antiporter</fullName>
    </submittedName>
</protein>
<dbReference type="KEGG" id="cel:CELE_T06A10.106"/>
<gene>
    <name evidence="3" type="ORF">CELE_T06A10.106</name>
    <name evidence="3 5" type="ORF">T06A10.106</name>
</gene>
<dbReference type="EMBL" id="BX284604">
    <property type="protein sequence ID" value="CCM09394.1"/>
    <property type="molecule type" value="Genomic_DNA"/>
</dbReference>
<feature type="signal peptide" evidence="2">
    <location>
        <begin position="1"/>
        <end position="19"/>
    </location>
</feature>
<keyword evidence="2" id="KW-0732">Signal</keyword>
<keyword evidence="1" id="KW-0812">Transmembrane</keyword>
<sequence length="62" mass="6725">MLIKQLLFLSTLLIGTTRAMDDGAVTGLAILWISLIVVCSCIAIVAPLAVIIWFVLRLRNNG</sequence>
<evidence type="ECO:0000313" key="3">
    <source>
        <dbReference type="EMBL" id="CCM09394.1"/>
    </source>
</evidence>
<dbReference type="SMR" id="J7SEY7"/>
<accession>J7SEY7</accession>
<organism evidence="3 4">
    <name type="scientific">Caenorhabditis elegans</name>
    <dbReference type="NCBI Taxonomy" id="6239"/>
    <lineage>
        <taxon>Eukaryota</taxon>
        <taxon>Metazoa</taxon>
        <taxon>Ecdysozoa</taxon>
        <taxon>Nematoda</taxon>
        <taxon>Chromadorea</taxon>
        <taxon>Rhabditida</taxon>
        <taxon>Rhabditina</taxon>
        <taxon>Rhabditomorpha</taxon>
        <taxon>Rhabditoidea</taxon>
        <taxon>Rhabditidae</taxon>
        <taxon>Peloderinae</taxon>
        <taxon>Caenorhabditis</taxon>
    </lineage>
</organism>
<dbReference type="AlphaFoldDB" id="J7SEY7"/>
<dbReference type="GeneID" id="24104857"/>
<proteinExistence type="predicted"/>
<dbReference type="PaxDb" id="6239-T06A10.106"/>
<dbReference type="CTD" id="24104857"/>
<dbReference type="InParanoid" id="J7SEY7"/>
<evidence type="ECO:0000256" key="2">
    <source>
        <dbReference type="SAM" id="SignalP"/>
    </source>
</evidence>
<dbReference type="WormBase" id="T06A10.106">
    <property type="protein sequence ID" value="CE47818"/>
    <property type="gene ID" value="WBGene00219547"/>
</dbReference>
<evidence type="ECO:0000313" key="4">
    <source>
        <dbReference type="Proteomes" id="UP000001940"/>
    </source>
</evidence>
<name>J7SEY7_CAEEL</name>
<dbReference type="Bgee" id="WBGene00219547">
    <property type="expression patterns" value="Expressed in larva and 2 other cell types or tissues"/>
</dbReference>
<dbReference type="RefSeq" id="NP_001263829.1">
    <property type="nucleotide sequence ID" value="NM_001276900.1"/>
</dbReference>
<feature type="chain" id="PRO_5003797673" evidence="2">
    <location>
        <begin position="20"/>
        <end position="62"/>
    </location>
</feature>
<dbReference type="HOGENOM" id="CLU_2906185_0_0_1"/>